<dbReference type="Pfam" id="PF02518">
    <property type="entry name" value="HATPase_c"/>
    <property type="match status" value="1"/>
</dbReference>
<feature type="transmembrane region" description="Helical" evidence="7">
    <location>
        <begin position="7"/>
        <end position="30"/>
    </location>
</feature>
<dbReference type="InterPro" id="IPR013767">
    <property type="entry name" value="PAS_fold"/>
</dbReference>
<dbReference type="Gene3D" id="3.30.565.10">
    <property type="entry name" value="Histidine kinase-like ATPase, C-terminal domain"/>
    <property type="match status" value="1"/>
</dbReference>
<dbReference type="Gene3D" id="3.30.450.20">
    <property type="entry name" value="PAS domain"/>
    <property type="match status" value="2"/>
</dbReference>
<dbReference type="InterPro" id="IPR001789">
    <property type="entry name" value="Sig_transdc_resp-reg_receiver"/>
</dbReference>
<keyword evidence="1" id="KW-0597">Phosphoprotein</keyword>
<dbReference type="SMART" id="SM00091">
    <property type="entry name" value="PAS"/>
    <property type="match status" value="2"/>
</dbReference>
<dbReference type="Pfam" id="PF00512">
    <property type="entry name" value="HisKA"/>
    <property type="match status" value="1"/>
</dbReference>
<dbReference type="InterPro" id="IPR036097">
    <property type="entry name" value="HisK_dim/P_sf"/>
</dbReference>
<dbReference type="SUPFAM" id="SSF52172">
    <property type="entry name" value="CheY-like"/>
    <property type="match status" value="1"/>
</dbReference>
<dbReference type="GO" id="GO:0000155">
    <property type="term" value="F:phosphorelay sensor kinase activity"/>
    <property type="evidence" value="ECO:0007669"/>
    <property type="project" value="InterPro"/>
</dbReference>
<dbReference type="Gene3D" id="3.40.50.2300">
    <property type="match status" value="1"/>
</dbReference>
<keyword evidence="7" id="KW-0812">Transmembrane</keyword>
<dbReference type="InterPro" id="IPR003594">
    <property type="entry name" value="HATPase_dom"/>
</dbReference>
<dbReference type="InterPro" id="IPR001610">
    <property type="entry name" value="PAC"/>
</dbReference>
<proteinExistence type="predicted"/>
<evidence type="ECO:0000313" key="12">
    <source>
        <dbReference type="EMBL" id="SUS07790.1"/>
    </source>
</evidence>
<evidence type="ECO:0000256" key="3">
    <source>
        <dbReference type="ARBA" id="ARBA00022741"/>
    </source>
</evidence>
<dbReference type="CDD" id="cd00082">
    <property type="entry name" value="HisKA"/>
    <property type="match status" value="1"/>
</dbReference>
<dbReference type="GO" id="GO:0006355">
    <property type="term" value="P:regulation of DNA-templated transcription"/>
    <property type="evidence" value="ECO:0007669"/>
    <property type="project" value="InterPro"/>
</dbReference>
<dbReference type="PROSITE" id="PS50113">
    <property type="entry name" value="PAC"/>
    <property type="match status" value="1"/>
</dbReference>
<evidence type="ECO:0000256" key="2">
    <source>
        <dbReference type="ARBA" id="ARBA00022679"/>
    </source>
</evidence>
<dbReference type="GO" id="GO:0005524">
    <property type="term" value="F:ATP binding"/>
    <property type="evidence" value="ECO:0007669"/>
    <property type="project" value="UniProtKB-KW"/>
</dbReference>
<dbReference type="PANTHER" id="PTHR43065:SF42">
    <property type="entry name" value="TWO-COMPONENT SENSOR PPRA"/>
    <property type="match status" value="1"/>
</dbReference>
<keyword evidence="6" id="KW-0902">Two-component regulatory system</keyword>
<feature type="domain" description="Response regulatory" evidence="9">
    <location>
        <begin position="718"/>
        <end position="834"/>
    </location>
</feature>
<dbReference type="Pfam" id="PF00072">
    <property type="entry name" value="Response_reg"/>
    <property type="match status" value="1"/>
</dbReference>
<evidence type="ECO:0000259" key="9">
    <source>
        <dbReference type="PROSITE" id="PS50110"/>
    </source>
</evidence>
<dbReference type="SMART" id="SM00086">
    <property type="entry name" value="PAC"/>
    <property type="match status" value="1"/>
</dbReference>
<keyword evidence="5" id="KW-0067">ATP-binding</keyword>
<dbReference type="PROSITE" id="PS50112">
    <property type="entry name" value="PAS"/>
    <property type="match status" value="2"/>
</dbReference>
<dbReference type="SUPFAM" id="SSF47384">
    <property type="entry name" value="Homodimeric domain of signal transducing histidine kinase"/>
    <property type="match status" value="1"/>
</dbReference>
<dbReference type="Gene3D" id="1.10.287.130">
    <property type="match status" value="1"/>
</dbReference>
<dbReference type="InterPro" id="IPR000700">
    <property type="entry name" value="PAS-assoc_C"/>
</dbReference>
<dbReference type="InterPro" id="IPR013656">
    <property type="entry name" value="PAS_4"/>
</dbReference>
<gene>
    <name evidence="12" type="ORF">DF3PB_500004</name>
</gene>
<dbReference type="SMART" id="SM00448">
    <property type="entry name" value="REC"/>
    <property type="match status" value="1"/>
</dbReference>
<sequence length="842" mass="90369">MQDRKRVAALILILIAVAVVVSATASVVLYQAAVERERLRLIDLVRSQARLMEAVAEFDQAHMPAGEDAAAATLAQIKAAFTRFQRTGLGASGEFVIGRREGERIVLLLRHRHTGVDFPASIEWSGPTAGPIRAALSGQSGSMVGTDYAGDAVIAAYEPVAILGLGLVAKVDLWEIRARYVRAAALSGLITLIVVAGAAALVYRLIAPVMRSLEESESRVRALLDASRDEMMLLSADGTILAVNAAAEQRLSDAKHEGAAIGHGLDRFLPERVAAARMRAIKNVLARGAPVRFEEAIGDRTNDCCIYPVKGADQPSSEVALHARDVTADRRKEAELRLLYRAIEQSPVSVVVTDPAARILYVNPKFSEITGYSQVEAVGQNPRILQSGNKTKEEYAALWQQLTAGQVWRGEFINRKRSGELYCEVASIAPIKDQNGKITNYVAVKEDVTRLKATEAQLRQAQKMEAIGQLTGGIAHDFNNLLTIIIGNLQLIQESVANDEMLRVFAEDALWSAQRGAELTHRLLAFARRQPLTPTASDLNAVVRGISDLFRRTLGSAIEIREALAESVHPVVVDRSELERALVNLAINARDAMPDGGVLTITTENLTLGENYTARYPDVAPGPYVLLAVTDNGIGMSPETKSRILEPFFTTKPPGRGSGLGLSMVYGFLKQSGGHVSVYSELGRGTTVKLYFPAAPAPMPAVREKGGRGVAPTFAGQVVLVIEDHERLRKVACAMLARAGFVVLEAGDCESALAQAASAERLDLVFTDLDLAGGMSGHEIAARVQALRPGVKLLYTTGYSSVPASLPDALSQPPPIVAKPYARGTLLRHIGALLLAGGEPVA</sequence>
<organism evidence="12">
    <name type="scientific">metagenome</name>
    <dbReference type="NCBI Taxonomy" id="256318"/>
    <lineage>
        <taxon>unclassified sequences</taxon>
        <taxon>metagenomes</taxon>
    </lineage>
</organism>
<dbReference type="PROSITE" id="PS50109">
    <property type="entry name" value="HIS_KIN"/>
    <property type="match status" value="1"/>
</dbReference>
<name>A0A380TH68_9ZZZZ</name>
<evidence type="ECO:0000259" key="11">
    <source>
        <dbReference type="PROSITE" id="PS50113"/>
    </source>
</evidence>
<dbReference type="InterPro" id="IPR000014">
    <property type="entry name" value="PAS"/>
</dbReference>
<dbReference type="InterPro" id="IPR005467">
    <property type="entry name" value="His_kinase_dom"/>
</dbReference>
<dbReference type="EC" id="2.7.13.3" evidence="12"/>
<evidence type="ECO:0000256" key="7">
    <source>
        <dbReference type="SAM" id="Phobius"/>
    </source>
</evidence>
<evidence type="ECO:0000256" key="4">
    <source>
        <dbReference type="ARBA" id="ARBA00022777"/>
    </source>
</evidence>
<keyword evidence="2 12" id="KW-0808">Transferase</keyword>
<dbReference type="SUPFAM" id="SSF55874">
    <property type="entry name" value="ATPase domain of HSP90 chaperone/DNA topoisomerase II/histidine kinase"/>
    <property type="match status" value="1"/>
</dbReference>
<dbReference type="SMART" id="SM00388">
    <property type="entry name" value="HisKA"/>
    <property type="match status" value="1"/>
</dbReference>
<keyword evidence="4 12" id="KW-0418">Kinase</keyword>
<dbReference type="EMBL" id="UIDG01000446">
    <property type="protein sequence ID" value="SUS07790.1"/>
    <property type="molecule type" value="Genomic_DNA"/>
</dbReference>
<dbReference type="NCBIfam" id="TIGR00229">
    <property type="entry name" value="sensory_box"/>
    <property type="match status" value="1"/>
</dbReference>
<dbReference type="SMART" id="SM00387">
    <property type="entry name" value="HATPase_c"/>
    <property type="match status" value="1"/>
</dbReference>
<dbReference type="InterPro" id="IPR036890">
    <property type="entry name" value="HATPase_C_sf"/>
</dbReference>
<protein>
    <submittedName>
        <fullName evidence="12">Putative Histidine kinase</fullName>
        <ecNumber evidence="12">2.7.13.3</ecNumber>
    </submittedName>
</protein>
<evidence type="ECO:0000256" key="1">
    <source>
        <dbReference type="ARBA" id="ARBA00022553"/>
    </source>
</evidence>
<dbReference type="SUPFAM" id="SSF55785">
    <property type="entry name" value="PYP-like sensor domain (PAS domain)"/>
    <property type="match status" value="2"/>
</dbReference>
<feature type="domain" description="PAC" evidence="11">
    <location>
        <begin position="406"/>
        <end position="460"/>
    </location>
</feature>
<dbReference type="InterPro" id="IPR003661">
    <property type="entry name" value="HisK_dim/P_dom"/>
</dbReference>
<dbReference type="Pfam" id="PF08448">
    <property type="entry name" value="PAS_4"/>
    <property type="match status" value="1"/>
</dbReference>
<dbReference type="PROSITE" id="PS50110">
    <property type="entry name" value="RESPONSE_REGULATORY"/>
    <property type="match status" value="1"/>
</dbReference>
<dbReference type="AlphaFoldDB" id="A0A380TH68"/>
<feature type="domain" description="PAS" evidence="10">
    <location>
        <begin position="335"/>
        <end position="381"/>
    </location>
</feature>
<keyword evidence="7" id="KW-1133">Transmembrane helix</keyword>
<dbReference type="CDD" id="cd00130">
    <property type="entry name" value="PAS"/>
    <property type="match status" value="2"/>
</dbReference>
<dbReference type="InterPro" id="IPR004358">
    <property type="entry name" value="Sig_transdc_His_kin-like_C"/>
</dbReference>
<reference evidence="12" key="1">
    <citation type="submission" date="2018-07" db="EMBL/GenBank/DDBJ databases">
        <authorList>
            <person name="Quirk P.G."/>
            <person name="Krulwich T.A."/>
        </authorList>
    </citation>
    <scope>NUCLEOTIDE SEQUENCE</scope>
</reference>
<keyword evidence="7" id="KW-0472">Membrane</keyword>
<evidence type="ECO:0000256" key="6">
    <source>
        <dbReference type="ARBA" id="ARBA00023012"/>
    </source>
</evidence>
<dbReference type="CDD" id="cd18774">
    <property type="entry name" value="PDC2_HK_sensor"/>
    <property type="match status" value="1"/>
</dbReference>
<dbReference type="InterPro" id="IPR011006">
    <property type="entry name" value="CheY-like_superfamily"/>
</dbReference>
<feature type="transmembrane region" description="Helical" evidence="7">
    <location>
        <begin position="152"/>
        <end position="171"/>
    </location>
</feature>
<feature type="domain" description="Histidine kinase" evidence="8">
    <location>
        <begin position="473"/>
        <end position="696"/>
    </location>
</feature>
<accession>A0A380TH68</accession>
<evidence type="ECO:0000256" key="5">
    <source>
        <dbReference type="ARBA" id="ARBA00022840"/>
    </source>
</evidence>
<dbReference type="PRINTS" id="PR00344">
    <property type="entry name" value="BCTRLSENSOR"/>
</dbReference>
<evidence type="ECO:0000259" key="8">
    <source>
        <dbReference type="PROSITE" id="PS50109"/>
    </source>
</evidence>
<evidence type="ECO:0000259" key="10">
    <source>
        <dbReference type="PROSITE" id="PS50112"/>
    </source>
</evidence>
<dbReference type="InterPro" id="IPR035965">
    <property type="entry name" value="PAS-like_dom_sf"/>
</dbReference>
<dbReference type="PANTHER" id="PTHR43065">
    <property type="entry name" value="SENSOR HISTIDINE KINASE"/>
    <property type="match status" value="1"/>
</dbReference>
<keyword evidence="3" id="KW-0547">Nucleotide-binding</keyword>
<dbReference type="Pfam" id="PF00989">
    <property type="entry name" value="PAS"/>
    <property type="match status" value="1"/>
</dbReference>
<feature type="domain" description="PAS" evidence="10">
    <location>
        <begin position="216"/>
        <end position="288"/>
    </location>
</feature>
<feature type="transmembrane region" description="Helical" evidence="7">
    <location>
        <begin position="183"/>
        <end position="206"/>
    </location>
</feature>